<organism evidence="4 5">
    <name type="scientific">Lachancea mirantina</name>
    <dbReference type="NCBI Taxonomy" id="1230905"/>
    <lineage>
        <taxon>Eukaryota</taxon>
        <taxon>Fungi</taxon>
        <taxon>Dikarya</taxon>
        <taxon>Ascomycota</taxon>
        <taxon>Saccharomycotina</taxon>
        <taxon>Saccharomycetes</taxon>
        <taxon>Saccharomycetales</taxon>
        <taxon>Saccharomycetaceae</taxon>
        <taxon>Lachancea</taxon>
    </lineage>
</organism>
<dbReference type="PROSITE" id="PS50048">
    <property type="entry name" value="ZN2_CY6_FUNGAL_2"/>
    <property type="match status" value="1"/>
</dbReference>
<dbReference type="GO" id="GO:0005634">
    <property type="term" value="C:nucleus"/>
    <property type="evidence" value="ECO:0007669"/>
    <property type="project" value="UniProtKB-SubCell"/>
</dbReference>
<name>A0A1G4JRM7_9SACH</name>
<dbReference type="SUPFAM" id="SSF57701">
    <property type="entry name" value="Zn2/Cys6 DNA-binding domain"/>
    <property type="match status" value="1"/>
</dbReference>
<dbReference type="Pfam" id="PF00172">
    <property type="entry name" value="Zn_clus"/>
    <property type="match status" value="1"/>
</dbReference>
<dbReference type="GO" id="GO:0000981">
    <property type="term" value="F:DNA-binding transcription factor activity, RNA polymerase II-specific"/>
    <property type="evidence" value="ECO:0007669"/>
    <property type="project" value="InterPro"/>
</dbReference>
<evidence type="ECO:0000256" key="1">
    <source>
        <dbReference type="ARBA" id="ARBA00004123"/>
    </source>
</evidence>
<accession>A0A1G4JRM7</accession>
<reference evidence="4 5" key="1">
    <citation type="submission" date="2016-03" db="EMBL/GenBank/DDBJ databases">
        <authorList>
            <person name="Devillers H."/>
        </authorList>
    </citation>
    <scope>NUCLEOTIDE SEQUENCE [LARGE SCALE GENOMIC DNA]</scope>
    <source>
        <strain evidence="4">CBS 11717</strain>
    </source>
</reference>
<gene>
    <name evidence="4" type="ORF">LAMI_0E14576G</name>
</gene>
<dbReference type="GO" id="GO:0008270">
    <property type="term" value="F:zinc ion binding"/>
    <property type="evidence" value="ECO:0007669"/>
    <property type="project" value="InterPro"/>
</dbReference>
<feature type="domain" description="Zn(2)-C6 fungal-type" evidence="3">
    <location>
        <begin position="13"/>
        <end position="43"/>
    </location>
</feature>
<dbReference type="PANTHER" id="PTHR37534">
    <property type="entry name" value="TRANSCRIPTIONAL ACTIVATOR PROTEIN UGA3"/>
    <property type="match status" value="1"/>
</dbReference>
<evidence type="ECO:0000256" key="2">
    <source>
        <dbReference type="ARBA" id="ARBA00023242"/>
    </source>
</evidence>
<dbReference type="PANTHER" id="PTHR37534:SF7">
    <property type="entry name" value="TRANSCRIPTIONAL ACTIVATOR PROTEIN UGA3"/>
    <property type="match status" value="1"/>
</dbReference>
<proteinExistence type="predicted"/>
<evidence type="ECO:0000313" key="5">
    <source>
        <dbReference type="Proteomes" id="UP000191024"/>
    </source>
</evidence>
<dbReference type="SMART" id="SM00066">
    <property type="entry name" value="GAL4"/>
    <property type="match status" value="1"/>
</dbReference>
<sequence length="632" mass="70823">MIIKVRRTHRKTGCIQCKVRKKRCSEGKPSCDDCERLGFDCVYLEKSCTRDQASELKRRVEHELKRRNLQLKKRATFANPSDEESETRDLFSTTAGDGILDENCIEAVNFTPISASNDLLMIAQDAGSVSDLILDHCEESPILPLFPSLHDPMMSKLDGTALHLYNYYREHLAQIISIAPVRYNYYLQIFLPMAHQHEGIMYGLLAWSAHHLAIGGSETSANNPNLSPVFPESPGKYRGGSFGIGEPEGNSSHLTQRLADLGDDSCDKYDESASTALDESNLESINLALNDRANGCHNGSQRYAELASFYTLESLKQLQTSESVQETDFLFVMAQLLVLCGAEICQGDVGRWRILLRLGAKLIREHVGDDITHMLVDDLKAPGSMTTRHWLLANFIYHDIMGSESTHFPMEQYASILDASLENDGSSVDPLHGVNRPIFRILGDVMNVARSMKREGIASASHEAFGAVMRRAQTLQAALYNAQPSPKDVAWYDGVLGSELCHKMFQVFRTAALLLLKTAIFRQQKSSFEVQYLASELSSGLDFLLGTRLEGGLCFPMFMLGVSSTEPAQRADVEHKFGDYINRYKCRNVARARAVVRKLWRSDDDSSSHGNMFATPDWFDVLEEMQWDLNFA</sequence>
<evidence type="ECO:0000313" key="4">
    <source>
        <dbReference type="EMBL" id="SCU93497.1"/>
    </source>
</evidence>
<dbReference type="EMBL" id="LT598465">
    <property type="protein sequence ID" value="SCU93497.1"/>
    <property type="molecule type" value="Genomic_DNA"/>
</dbReference>
<keyword evidence="5" id="KW-1185">Reference proteome</keyword>
<dbReference type="Gene3D" id="4.10.240.10">
    <property type="entry name" value="Zn(2)-C6 fungal-type DNA-binding domain"/>
    <property type="match status" value="1"/>
</dbReference>
<evidence type="ECO:0000259" key="3">
    <source>
        <dbReference type="PROSITE" id="PS50048"/>
    </source>
</evidence>
<dbReference type="Proteomes" id="UP000191024">
    <property type="component" value="Chromosome E"/>
</dbReference>
<protein>
    <submittedName>
        <fullName evidence="4">LAMI_0E14576g1_1</fullName>
    </submittedName>
</protein>
<dbReference type="AlphaFoldDB" id="A0A1G4JRM7"/>
<dbReference type="InterPro" id="IPR036864">
    <property type="entry name" value="Zn2-C6_fun-type_DNA-bd_sf"/>
</dbReference>
<comment type="subcellular location">
    <subcellularLocation>
        <location evidence="1">Nucleus</location>
    </subcellularLocation>
</comment>
<dbReference type="PROSITE" id="PS00463">
    <property type="entry name" value="ZN2_CY6_FUNGAL_1"/>
    <property type="match status" value="1"/>
</dbReference>
<dbReference type="InterPro" id="IPR001138">
    <property type="entry name" value="Zn2Cys6_DnaBD"/>
</dbReference>
<dbReference type="CDD" id="cd00067">
    <property type="entry name" value="GAL4"/>
    <property type="match status" value="1"/>
</dbReference>
<dbReference type="GO" id="GO:0000976">
    <property type="term" value="F:transcription cis-regulatory region binding"/>
    <property type="evidence" value="ECO:0007669"/>
    <property type="project" value="TreeGrafter"/>
</dbReference>
<keyword evidence="2" id="KW-0539">Nucleus</keyword>
<dbReference type="OrthoDB" id="5419315at2759"/>
<dbReference type="GO" id="GO:0045944">
    <property type="term" value="P:positive regulation of transcription by RNA polymerase II"/>
    <property type="evidence" value="ECO:0007669"/>
    <property type="project" value="TreeGrafter"/>
</dbReference>
<dbReference type="Pfam" id="PF11951">
    <property type="entry name" value="Fungal_trans_2"/>
    <property type="match status" value="2"/>
</dbReference>
<dbReference type="InterPro" id="IPR021858">
    <property type="entry name" value="Fun_TF"/>
</dbReference>